<organism evidence="2">
    <name type="scientific">Haptolina ericina</name>
    <dbReference type="NCBI Taxonomy" id="156174"/>
    <lineage>
        <taxon>Eukaryota</taxon>
        <taxon>Haptista</taxon>
        <taxon>Haptophyta</taxon>
        <taxon>Prymnesiophyceae</taxon>
        <taxon>Prymnesiales</taxon>
        <taxon>Prymnesiaceae</taxon>
        <taxon>Haptolina</taxon>
    </lineage>
</organism>
<evidence type="ECO:0000313" key="2">
    <source>
        <dbReference type="EMBL" id="CAE0115785.1"/>
    </source>
</evidence>
<dbReference type="InterPro" id="IPR015422">
    <property type="entry name" value="PyrdxlP-dep_Trfase_small"/>
</dbReference>
<dbReference type="PANTHER" id="PTHR11601:SF34">
    <property type="entry name" value="CYSTEINE DESULFURASE"/>
    <property type="match status" value="1"/>
</dbReference>
<dbReference type="Gene3D" id="3.90.1150.10">
    <property type="entry name" value="Aspartate Aminotransferase, domain 1"/>
    <property type="match status" value="1"/>
</dbReference>
<dbReference type="EMBL" id="HBHX01029570">
    <property type="protein sequence ID" value="CAE0115785.1"/>
    <property type="molecule type" value="Transcribed_RNA"/>
</dbReference>
<reference evidence="2" key="1">
    <citation type="submission" date="2021-01" db="EMBL/GenBank/DDBJ databases">
        <authorList>
            <person name="Corre E."/>
            <person name="Pelletier E."/>
            <person name="Niang G."/>
            <person name="Scheremetjew M."/>
            <person name="Finn R."/>
            <person name="Kale V."/>
            <person name="Holt S."/>
            <person name="Cochrane G."/>
            <person name="Meng A."/>
            <person name="Brown T."/>
            <person name="Cohen L."/>
        </authorList>
    </citation>
    <scope>NUCLEOTIDE SEQUENCE</scope>
    <source>
        <strain evidence="2">CCMP281</strain>
    </source>
</reference>
<sequence length="121" mass="12736">MGATRDRLASLLIEGLGSDFVRINGPSDPENRLPNTLSIGLRGVQASTLLANISDQLAASAGAACHTTSHASVSAVLRAMEVPLEFAVGTLRLSSGRHTSMDEIEKAAKLIITEVVRQRNA</sequence>
<name>A0A7S3EYG3_9EUKA</name>
<dbReference type="SUPFAM" id="SSF53383">
    <property type="entry name" value="PLP-dependent transferases"/>
    <property type="match status" value="1"/>
</dbReference>
<dbReference type="PANTHER" id="PTHR11601">
    <property type="entry name" value="CYSTEINE DESULFURYLASE FAMILY MEMBER"/>
    <property type="match status" value="1"/>
</dbReference>
<evidence type="ECO:0000256" key="1">
    <source>
        <dbReference type="ARBA" id="ARBA00001933"/>
    </source>
</evidence>
<evidence type="ECO:0008006" key="3">
    <source>
        <dbReference type="Google" id="ProtNLM"/>
    </source>
</evidence>
<protein>
    <recommendedName>
        <fullName evidence="3">Cysteine desulfurase</fullName>
    </recommendedName>
</protein>
<dbReference type="InterPro" id="IPR015424">
    <property type="entry name" value="PyrdxlP-dep_Trfase"/>
</dbReference>
<comment type="cofactor">
    <cofactor evidence="1">
        <name>pyridoxal 5'-phosphate</name>
        <dbReference type="ChEBI" id="CHEBI:597326"/>
    </cofactor>
</comment>
<gene>
    <name evidence="2" type="ORF">HERI1096_LOCUS16470</name>
</gene>
<accession>A0A7S3EYG3</accession>
<proteinExistence type="predicted"/>
<dbReference type="AlphaFoldDB" id="A0A7S3EYG3"/>